<evidence type="ECO:0000259" key="4">
    <source>
        <dbReference type="Pfam" id="PF07731"/>
    </source>
</evidence>
<sequence>MLNAIRHSDNLSGYANIRLHMNRRTFLASVSAVSLLPVRGFAAQNALHLKAQQVTRQILPQGEGATAMLGFNGSMPGPELRLRRDARIAIDVHNALDEGTAVHWHGIRLENMMDGVPMLTQELIEPGDTMTYSFVPPDAGTYWYHSHYISYEQVARGMMGPLIVEDDVPPDVDHDITVLLSDWQLDETGQLLDAFADMHSVAHGGYMGNFARAFLSQERVSTGDRIRLRLINAATNRIFPVAVSGVSGAVVALDGMALSAPRALGDLELAPAQRADLIVDVKGPVGFDMVTRQGAYRLAELIVDGSNTTRHATSIKSLAPPDLPTPDKPAQHLTLTMMGGAMGGRHQGDNIWSFNNTSDLQADPFGSFRRGETARITLVNDTAFPHGIHLHGHHFYETDKDGTLGDLRDTTLVHAGESRDIICVFDNPGRWLLHCHMLSHAVGGMRTWVNVA</sequence>
<proteinExistence type="predicted"/>
<dbReference type="PROSITE" id="PS00080">
    <property type="entry name" value="MULTICOPPER_OXIDASE2"/>
    <property type="match status" value="1"/>
</dbReference>
<gene>
    <name evidence="6" type="primary">mmcO</name>
    <name evidence="6" type="ORF">SULPSESMR1_01983</name>
</gene>
<dbReference type="InterPro" id="IPR002355">
    <property type="entry name" value="Cu_oxidase_Cu_BS"/>
</dbReference>
<dbReference type="InterPro" id="IPR008972">
    <property type="entry name" value="Cupredoxin"/>
</dbReference>
<dbReference type="Pfam" id="PF00394">
    <property type="entry name" value="Cu-oxidase"/>
    <property type="match status" value="1"/>
</dbReference>
<dbReference type="InterPro" id="IPR011706">
    <property type="entry name" value="Cu-oxidase_C"/>
</dbReference>
<evidence type="ECO:0000259" key="5">
    <source>
        <dbReference type="Pfam" id="PF07732"/>
    </source>
</evidence>
<dbReference type="CDD" id="cd13861">
    <property type="entry name" value="CuRO_1_CumA_like"/>
    <property type="match status" value="1"/>
</dbReference>
<dbReference type="InterPro" id="IPR045087">
    <property type="entry name" value="Cu-oxidase_fam"/>
</dbReference>
<accession>A0A221K1B7</accession>
<dbReference type="GO" id="GO:0005507">
    <property type="term" value="F:copper ion binding"/>
    <property type="evidence" value="ECO:0007669"/>
    <property type="project" value="InterPro"/>
</dbReference>
<dbReference type="Gene3D" id="2.60.40.420">
    <property type="entry name" value="Cupredoxins - blue copper proteins"/>
    <property type="match status" value="3"/>
</dbReference>
<evidence type="ECO:0000256" key="1">
    <source>
        <dbReference type="ARBA" id="ARBA00022723"/>
    </source>
</evidence>
<evidence type="ECO:0000313" key="6">
    <source>
        <dbReference type="EMBL" id="ASM72788.1"/>
    </source>
</evidence>
<feature type="domain" description="Plastocyanin-like" evidence="3">
    <location>
        <begin position="204"/>
        <end position="290"/>
    </location>
</feature>
<dbReference type="AlphaFoldDB" id="A0A221K1B7"/>
<dbReference type="SUPFAM" id="SSF49503">
    <property type="entry name" value="Cupredoxins"/>
    <property type="match status" value="3"/>
</dbReference>
<keyword evidence="2 6" id="KW-0560">Oxidoreductase</keyword>
<feature type="domain" description="Plastocyanin-like" evidence="5">
    <location>
        <begin position="57"/>
        <end position="167"/>
    </location>
</feature>
<dbReference type="EC" id="1.16.3.1" evidence="6"/>
<keyword evidence="1" id="KW-0479">Metal-binding</keyword>
<protein>
    <submittedName>
        <fullName evidence="6">Multicopper oxidase MmcO</fullName>
        <ecNumber evidence="6">1.16.3.1</ecNumber>
    </submittedName>
</protein>
<dbReference type="EMBL" id="CP022415">
    <property type="protein sequence ID" value="ASM72788.1"/>
    <property type="molecule type" value="Genomic_DNA"/>
</dbReference>
<dbReference type="SMR" id="A0A221K1B7"/>
<feature type="domain" description="Plastocyanin-like" evidence="4">
    <location>
        <begin position="345"/>
        <end position="451"/>
    </location>
</feature>
<dbReference type="KEGG" id="spse:SULPSESMR1_01983"/>
<dbReference type="Proteomes" id="UP000199754">
    <property type="component" value="Chromosome"/>
</dbReference>
<dbReference type="PANTHER" id="PTHR11709">
    <property type="entry name" value="MULTI-COPPER OXIDASE"/>
    <property type="match status" value="1"/>
</dbReference>
<evidence type="ECO:0000313" key="7">
    <source>
        <dbReference type="Proteomes" id="UP000199754"/>
    </source>
</evidence>
<dbReference type="InterPro" id="IPR001117">
    <property type="entry name" value="Cu-oxidase_2nd"/>
</dbReference>
<evidence type="ECO:0000256" key="2">
    <source>
        <dbReference type="ARBA" id="ARBA00023002"/>
    </source>
</evidence>
<reference evidence="6 7" key="1">
    <citation type="submission" date="2017-07" db="EMBL/GenBank/DDBJ databases">
        <title>Genome Sequence of Sulfitobacter pseudonitzschiae Strain SMR1 Isolated from a culture of the Diatom Skeletonema marinoi.</title>
        <authorList>
            <person name="Topel M."/>
            <person name="Pinder M.I.M."/>
            <person name="Johansson O.N."/>
            <person name="Kourtchenko O."/>
            <person name="Godhe A."/>
            <person name="Clarke A.K."/>
        </authorList>
    </citation>
    <scope>NUCLEOTIDE SEQUENCE [LARGE SCALE GENOMIC DNA]</scope>
    <source>
        <strain evidence="6 7">SMR1</strain>
    </source>
</reference>
<name>A0A221K1B7_9RHOB</name>
<dbReference type="Pfam" id="PF07732">
    <property type="entry name" value="Cu-oxidase_3"/>
    <property type="match status" value="1"/>
</dbReference>
<evidence type="ECO:0000259" key="3">
    <source>
        <dbReference type="Pfam" id="PF00394"/>
    </source>
</evidence>
<organism evidence="6 7">
    <name type="scientific">Pseudosulfitobacter pseudonitzschiae</name>
    <dbReference type="NCBI Taxonomy" id="1402135"/>
    <lineage>
        <taxon>Bacteria</taxon>
        <taxon>Pseudomonadati</taxon>
        <taxon>Pseudomonadota</taxon>
        <taxon>Alphaproteobacteria</taxon>
        <taxon>Rhodobacterales</taxon>
        <taxon>Roseobacteraceae</taxon>
        <taxon>Pseudosulfitobacter</taxon>
    </lineage>
</organism>
<dbReference type="GO" id="GO:0004322">
    <property type="term" value="F:ferroxidase activity"/>
    <property type="evidence" value="ECO:0007669"/>
    <property type="project" value="UniProtKB-EC"/>
</dbReference>
<dbReference type="Pfam" id="PF07731">
    <property type="entry name" value="Cu-oxidase_2"/>
    <property type="match status" value="1"/>
</dbReference>
<keyword evidence="7" id="KW-1185">Reference proteome</keyword>
<dbReference type="InterPro" id="IPR011707">
    <property type="entry name" value="Cu-oxidase-like_N"/>
</dbReference>